<reference evidence="2" key="1">
    <citation type="submission" date="2017-12" db="EMBL/GenBank/DDBJ databases">
        <authorList>
            <consortium name="DOE Joint Genome Institute"/>
            <person name="Mondo S.J."/>
            <person name="Kjaerbolling I."/>
            <person name="Vesth T.C."/>
            <person name="Frisvad J.C."/>
            <person name="Nybo J.L."/>
            <person name="Theobald S."/>
            <person name="Kuo A."/>
            <person name="Bowyer P."/>
            <person name="Matsuda Y."/>
            <person name="Lyhne E.K."/>
            <person name="Kogle M.E."/>
            <person name="Clum A."/>
            <person name="Lipzen A."/>
            <person name="Salamov A."/>
            <person name="Ngan C.Y."/>
            <person name="Daum C."/>
            <person name="Chiniquy J."/>
            <person name="Barry K."/>
            <person name="LaButti K."/>
            <person name="Haridas S."/>
            <person name="Simmons B.A."/>
            <person name="Magnuson J.K."/>
            <person name="Mortensen U.H."/>
            <person name="Larsen T.O."/>
            <person name="Grigoriev I.V."/>
            <person name="Baker S.E."/>
            <person name="Andersen M.R."/>
            <person name="Nordberg H.P."/>
            <person name="Cantor M.N."/>
            <person name="Hua S.X."/>
        </authorList>
    </citation>
    <scope>NUCLEOTIDE SEQUENCE [LARGE SCALE GENOMIC DNA]</scope>
    <source>
        <strain evidence="2">IBT 19404</strain>
    </source>
</reference>
<gene>
    <name evidence="1" type="ORF">BDW42DRAFT_165004</name>
</gene>
<dbReference type="EMBL" id="KZ559520">
    <property type="protein sequence ID" value="PLN83234.1"/>
    <property type="molecule type" value="Genomic_DNA"/>
</dbReference>
<organism evidence="1 2">
    <name type="scientific">Aspergillus taichungensis</name>
    <dbReference type="NCBI Taxonomy" id="482145"/>
    <lineage>
        <taxon>Eukaryota</taxon>
        <taxon>Fungi</taxon>
        <taxon>Dikarya</taxon>
        <taxon>Ascomycota</taxon>
        <taxon>Pezizomycotina</taxon>
        <taxon>Eurotiomycetes</taxon>
        <taxon>Eurotiomycetidae</taxon>
        <taxon>Eurotiales</taxon>
        <taxon>Aspergillaceae</taxon>
        <taxon>Aspergillus</taxon>
        <taxon>Aspergillus subgen. Circumdati</taxon>
    </lineage>
</organism>
<sequence length="61" mass="6755">MDARGTLVRHAVCACVIPGKYPLRQQIATKMDPVRTVGLSEKGLGALFSRNCLKRYSHQLV</sequence>
<keyword evidence="2" id="KW-1185">Reference proteome</keyword>
<protein>
    <submittedName>
        <fullName evidence="1">Uncharacterized protein</fullName>
    </submittedName>
</protein>
<evidence type="ECO:0000313" key="1">
    <source>
        <dbReference type="EMBL" id="PLN83234.1"/>
    </source>
</evidence>
<evidence type="ECO:0000313" key="2">
    <source>
        <dbReference type="Proteomes" id="UP000235023"/>
    </source>
</evidence>
<accession>A0A2J5I0H7</accession>
<name>A0A2J5I0H7_9EURO</name>
<dbReference type="Proteomes" id="UP000235023">
    <property type="component" value="Unassembled WGS sequence"/>
</dbReference>
<dbReference type="AlphaFoldDB" id="A0A2J5I0H7"/>
<proteinExistence type="predicted"/>